<organism evidence="1 2">
    <name type="scientific">Splendidivirga corallicola</name>
    <dbReference type="NCBI Taxonomy" id="3051826"/>
    <lineage>
        <taxon>Bacteria</taxon>
        <taxon>Pseudomonadati</taxon>
        <taxon>Bacteroidota</taxon>
        <taxon>Cytophagia</taxon>
        <taxon>Cytophagales</taxon>
        <taxon>Splendidivirgaceae</taxon>
        <taxon>Splendidivirga</taxon>
    </lineage>
</organism>
<dbReference type="EMBL" id="JAUJEA010000002">
    <property type="protein sequence ID" value="MDN5200865.1"/>
    <property type="molecule type" value="Genomic_DNA"/>
</dbReference>
<dbReference type="Gene3D" id="1.25.40.20">
    <property type="entry name" value="Ankyrin repeat-containing domain"/>
    <property type="match status" value="1"/>
</dbReference>
<dbReference type="RefSeq" id="WP_346750895.1">
    <property type="nucleotide sequence ID" value="NZ_JAUJEA010000002.1"/>
</dbReference>
<sequence length="163" mass="18260">MDRKKFITTSSLTIGGFLITANQSYSQLQEEQYDQKVVKAFVGAGHNNLDKVKEILSEYPNIVNAAYDWKNGDFETAVGGAGHVGNREVAEYLISQGARINLFTLTMLGKNELVKEFIEEFPALLRAKGPHGFSMLHHAKVGKNEELMEFFQAQGLKKMKFSL</sequence>
<dbReference type="InterPro" id="IPR036770">
    <property type="entry name" value="Ankyrin_rpt-contain_sf"/>
</dbReference>
<name>A0ABT8KMV9_9BACT</name>
<keyword evidence="2" id="KW-1185">Reference proteome</keyword>
<protein>
    <recommendedName>
        <fullName evidence="3">Ankyrin repeat domain-containing protein</fullName>
    </recommendedName>
</protein>
<gene>
    <name evidence="1" type="ORF">QQ008_05820</name>
</gene>
<proteinExistence type="predicted"/>
<evidence type="ECO:0000313" key="1">
    <source>
        <dbReference type="EMBL" id="MDN5200865.1"/>
    </source>
</evidence>
<dbReference type="Proteomes" id="UP001172082">
    <property type="component" value="Unassembled WGS sequence"/>
</dbReference>
<evidence type="ECO:0008006" key="3">
    <source>
        <dbReference type="Google" id="ProtNLM"/>
    </source>
</evidence>
<accession>A0ABT8KMV9</accession>
<reference evidence="1" key="1">
    <citation type="submission" date="2023-06" db="EMBL/GenBank/DDBJ databases">
        <title>Genomic of Parafulvivirga corallium.</title>
        <authorList>
            <person name="Wang G."/>
        </authorList>
    </citation>
    <scope>NUCLEOTIDE SEQUENCE</scope>
    <source>
        <strain evidence="1">BMA10</strain>
    </source>
</reference>
<comment type="caution">
    <text evidence="1">The sequence shown here is derived from an EMBL/GenBank/DDBJ whole genome shotgun (WGS) entry which is preliminary data.</text>
</comment>
<dbReference type="SUPFAM" id="SSF48403">
    <property type="entry name" value="Ankyrin repeat"/>
    <property type="match status" value="1"/>
</dbReference>
<evidence type="ECO:0000313" key="2">
    <source>
        <dbReference type="Proteomes" id="UP001172082"/>
    </source>
</evidence>